<dbReference type="Gene3D" id="3.40.50.620">
    <property type="entry name" value="HUPs"/>
    <property type="match status" value="2"/>
</dbReference>
<reference evidence="4 5" key="3">
    <citation type="submission" date="2020-08" db="EMBL/GenBank/DDBJ databases">
        <title>Genomic Encyclopedia of Type Strains, Phase IV (KMG-IV): sequencing the most valuable type-strain genomes for metagenomic binning, comparative biology and taxonomic classification.</title>
        <authorList>
            <person name="Goeker M."/>
        </authorList>
    </citation>
    <scope>NUCLEOTIDE SEQUENCE [LARGE SCALE GENOMIC DNA]</scope>
    <source>
        <strain evidence="4 5">DSM 100774</strain>
    </source>
</reference>
<dbReference type="Pfam" id="PF00582">
    <property type="entry name" value="Usp"/>
    <property type="match status" value="1"/>
</dbReference>
<dbReference type="RefSeq" id="WP_183767422.1">
    <property type="nucleotide sequence ID" value="NZ_BMHZ01000004.1"/>
</dbReference>
<dbReference type="InterPro" id="IPR006016">
    <property type="entry name" value="UspA"/>
</dbReference>
<keyword evidence="6" id="KW-1185">Reference proteome</keyword>
<evidence type="ECO:0000313" key="3">
    <source>
        <dbReference type="EMBL" id="GGH15167.1"/>
    </source>
</evidence>
<evidence type="ECO:0000313" key="5">
    <source>
        <dbReference type="Proteomes" id="UP000532273"/>
    </source>
</evidence>
<sequence>MKKILVPIDYSSHSDNAVVYALEMAKKIHADIHLFHGIETPEFVAMPGFMVWPSEDFTDLKAEADNDMEKYVANIRRNLSFQYPYLRNIGFSTAIGSTNLVIGQAILDQKPDLVVMGMEDKGRINRFFLGSTSRAMIEKTTVPILLVPAKARYRPIEKIAFATDLSENDLNSIHDLARLFSLYNPEILLVHVDDQLSDFHDPRTPSNQFLNRVTCNINYNKIYYRHISETDINKGLKWLTENGQVDILSMIHRHPSIFSRILDGSHTQKLAKSIHLPLLVMREDKTPVGW</sequence>
<comment type="similarity">
    <text evidence="1">Belongs to the universal stress protein A family.</text>
</comment>
<dbReference type="InterPro" id="IPR006015">
    <property type="entry name" value="Universal_stress_UspA"/>
</dbReference>
<organism evidence="4 5">
    <name type="scientific">Pedobacter zeae</name>
    <dbReference type="NCBI Taxonomy" id="1737356"/>
    <lineage>
        <taxon>Bacteria</taxon>
        <taxon>Pseudomonadati</taxon>
        <taxon>Bacteroidota</taxon>
        <taxon>Sphingobacteriia</taxon>
        <taxon>Sphingobacteriales</taxon>
        <taxon>Sphingobacteriaceae</taxon>
        <taxon>Pedobacter</taxon>
    </lineage>
</organism>
<dbReference type="EMBL" id="JACIEF010000004">
    <property type="protein sequence ID" value="MBB4109954.1"/>
    <property type="molecule type" value="Genomic_DNA"/>
</dbReference>
<dbReference type="EMBL" id="BMHZ01000004">
    <property type="protein sequence ID" value="GGH15167.1"/>
    <property type="molecule type" value="Genomic_DNA"/>
</dbReference>
<evidence type="ECO:0000313" key="6">
    <source>
        <dbReference type="Proteomes" id="UP000642938"/>
    </source>
</evidence>
<reference evidence="3" key="1">
    <citation type="journal article" date="2014" name="Int. J. Syst. Evol. Microbiol.">
        <title>Complete genome of a new Firmicutes species belonging to the dominant human colonic microbiota ('Ruminococcus bicirculans') reveals two chromosomes and a selective capacity to utilize plant glucans.</title>
        <authorList>
            <consortium name="NISC Comparative Sequencing Program"/>
            <person name="Wegmann U."/>
            <person name="Louis P."/>
            <person name="Goesmann A."/>
            <person name="Henrissat B."/>
            <person name="Duncan S.H."/>
            <person name="Flint H.J."/>
        </authorList>
    </citation>
    <scope>NUCLEOTIDE SEQUENCE</scope>
    <source>
        <strain evidence="3">CGMCC 1.15287</strain>
    </source>
</reference>
<dbReference type="Proteomes" id="UP000642938">
    <property type="component" value="Unassembled WGS sequence"/>
</dbReference>
<dbReference type="PANTHER" id="PTHR46268:SF6">
    <property type="entry name" value="UNIVERSAL STRESS PROTEIN UP12"/>
    <property type="match status" value="1"/>
</dbReference>
<dbReference type="PANTHER" id="PTHR46268">
    <property type="entry name" value="STRESS RESPONSE PROTEIN NHAX"/>
    <property type="match status" value="1"/>
</dbReference>
<protein>
    <submittedName>
        <fullName evidence="4">Nucleotide-binding universal stress UspA family protein</fullName>
    </submittedName>
    <submittedName>
        <fullName evidence="3">Universal stress protein</fullName>
    </submittedName>
</protein>
<dbReference type="CDD" id="cd00293">
    <property type="entry name" value="USP-like"/>
    <property type="match status" value="1"/>
</dbReference>
<proteinExistence type="inferred from homology"/>
<evidence type="ECO:0000256" key="1">
    <source>
        <dbReference type="ARBA" id="ARBA00008791"/>
    </source>
</evidence>
<dbReference type="InterPro" id="IPR014729">
    <property type="entry name" value="Rossmann-like_a/b/a_fold"/>
</dbReference>
<gene>
    <name evidence="3" type="ORF">GCM10007422_37030</name>
    <name evidence="4" type="ORF">GGQ60_003982</name>
</gene>
<accession>A0A7W6P6R8</accession>
<dbReference type="PRINTS" id="PR01438">
    <property type="entry name" value="UNVRSLSTRESS"/>
</dbReference>
<comment type="caution">
    <text evidence="4">The sequence shown here is derived from an EMBL/GenBank/DDBJ whole genome shotgun (WGS) entry which is preliminary data.</text>
</comment>
<dbReference type="AlphaFoldDB" id="A0A7W6P6R8"/>
<evidence type="ECO:0000313" key="4">
    <source>
        <dbReference type="EMBL" id="MBB4109954.1"/>
    </source>
</evidence>
<reference evidence="3" key="4">
    <citation type="submission" date="2024-05" db="EMBL/GenBank/DDBJ databases">
        <authorList>
            <person name="Sun Q."/>
            <person name="Zhou Y."/>
        </authorList>
    </citation>
    <scope>NUCLEOTIDE SEQUENCE</scope>
    <source>
        <strain evidence="3">CGMCC 1.15287</strain>
    </source>
</reference>
<reference evidence="6" key="2">
    <citation type="journal article" date="2019" name="Int. J. Syst. Evol. Microbiol.">
        <title>The Global Catalogue of Microorganisms (GCM) 10K type strain sequencing project: providing services to taxonomists for standard genome sequencing and annotation.</title>
        <authorList>
            <consortium name="The Broad Institute Genomics Platform"/>
            <consortium name="The Broad Institute Genome Sequencing Center for Infectious Disease"/>
            <person name="Wu L."/>
            <person name="Ma J."/>
        </authorList>
    </citation>
    <scope>NUCLEOTIDE SEQUENCE [LARGE SCALE GENOMIC DNA]</scope>
    <source>
        <strain evidence="6">CGMCC 1.15287</strain>
    </source>
</reference>
<name>A0A7W6P6R8_9SPHI</name>
<evidence type="ECO:0000259" key="2">
    <source>
        <dbReference type="Pfam" id="PF00582"/>
    </source>
</evidence>
<dbReference type="Proteomes" id="UP000532273">
    <property type="component" value="Unassembled WGS sequence"/>
</dbReference>
<feature type="domain" description="UspA" evidence="2">
    <location>
        <begin position="1"/>
        <end position="148"/>
    </location>
</feature>
<dbReference type="SUPFAM" id="SSF52402">
    <property type="entry name" value="Adenine nucleotide alpha hydrolases-like"/>
    <property type="match status" value="2"/>
</dbReference>